<reference evidence="2 3" key="1">
    <citation type="journal article" date="2014" name="Nat. Commun.">
        <title>Klebsormidium flaccidum genome reveals primary factors for plant terrestrial adaptation.</title>
        <authorList>
            <person name="Hori K."/>
            <person name="Maruyama F."/>
            <person name="Fujisawa T."/>
            <person name="Togashi T."/>
            <person name="Yamamoto N."/>
            <person name="Seo M."/>
            <person name="Sato S."/>
            <person name="Yamada T."/>
            <person name="Mori H."/>
            <person name="Tajima N."/>
            <person name="Moriyama T."/>
            <person name="Ikeuchi M."/>
            <person name="Watanabe M."/>
            <person name="Wada H."/>
            <person name="Kobayashi K."/>
            <person name="Saito M."/>
            <person name="Masuda T."/>
            <person name="Sasaki-Sekimoto Y."/>
            <person name="Mashiguchi K."/>
            <person name="Awai K."/>
            <person name="Shimojima M."/>
            <person name="Masuda S."/>
            <person name="Iwai M."/>
            <person name="Nobusawa T."/>
            <person name="Narise T."/>
            <person name="Kondo S."/>
            <person name="Saito H."/>
            <person name="Sato R."/>
            <person name="Murakawa M."/>
            <person name="Ihara Y."/>
            <person name="Oshima-Yamada Y."/>
            <person name="Ohtaka K."/>
            <person name="Satoh M."/>
            <person name="Sonobe K."/>
            <person name="Ishii M."/>
            <person name="Ohtani R."/>
            <person name="Kanamori-Sato M."/>
            <person name="Honoki R."/>
            <person name="Miyazaki D."/>
            <person name="Mochizuki H."/>
            <person name="Umetsu J."/>
            <person name="Higashi K."/>
            <person name="Shibata D."/>
            <person name="Kamiya Y."/>
            <person name="Sato N."/>
            <person name="Nakamura Y."/>
            <person name="Tabata S."/>
            <person name="Ida S."/>
            <person name="Kurokawa K."/>
            <person name="Ohta H."/>
        </authorList>
    </citation>
    <scope>NUCLEOTIDE SEQUENCE [LARGE SCALE GENOMIC DNA]</scope>
    <source>
        <strain evidence="2 3">NIES-2285</strain>
    </source>
</reference>
<dbReference type="AlphaFoldDB" id="A0A1Y1IKG7"/>
<evidence type="ECO:0000313" key="2">
    <source>
        <dbReference type="EMBL" id="GAQ91264.1"/>
    </source>
</evidence>
<dbReference type="Proteomes" id="UP000054558">
    <property type="component" value="Unassembled WGS sequence"/>
</dbReference>
<organism evidence="2 3">
    <name type="scientific">Klebsormidium nitens</name>
    <name type="common">Green alga</name>
    <name type="synonym">Ulothrix nitens</name>
    <dbReference type="NCBI Taxonomy" id="105231"/>
    <lineage>
        <taxon>Eukaryota</taxon>
        <taxon>Viridiplantae</taxon>
        <taxon>Streptophyta</taxon>
        <taxon>Klebsormidiophyceae</taxon>
        <taxon>Klebsormidiales</taxon>
        <taxon>Klebsormidiaceae</taxon>
        <taxon>Klebsormidium</taxon>
    </lineage>
</organism>
<sequence>MTLEDPGQGAQTQSLDEPPIGAMEPAQGSAHETPSADRFALLQTQAHERETTSTEEEEMIAMLTGNLDQHLGWDTQQILEGATRSTRADRMRKEPEGFDADVLQVLTRQRNFVRNGGYQTPLSQSTLVERVAITILTACPGVPPDEVLAEAKKAILNMREDYTENIISAVRDNLRNRSQPALSEGIEEGPAAETAASAAFDLTNLPLPEPEEYLIEDPQVVAYLCRGQLPDLTELNVKQRKEARRQIRDRAQL</sequence>
<gene>
    <name evidence="2" type="ORF">KFL_007540030</name>
</gene>
<keyword evidence="3" id="KW-1185">Reference proteome</keyword>
<accession>A0A1Y1IKG7</accession>
<feature type="region of interest" description="Disordered" evidence="1">
    <location>
        <begin position="1"/>
        <end position="56"/>
    </location>
</feature>
<proteinExistence type="predicted"/>
<dbReference type="EMBL" id="DF237703">
    <property type="protein sequence ID" value="GAQ91264.1"/>
    <property type="molecule type" value="Genomic_DNA"/>
</dbReference>
<evidence type="ECO:0000313" key="3">
    <source>
        <dbReference type="Proteomes" id="UP000054558"/>
    </source>
</evidence>
<evidence type="ECO:0000256" key="1">
    <source>
        <dbReference type="SAM" id="MobiDB-lite"/>
    </source>
</evidence>
<name>A0A1Y1IKG7_KLENI</name>
<protein>
    <submittedName>
        <fullName evidence="2">Ribonuclease H-like superfamily protein with retrovirus polyprotein domain</fullName>
    </submittedName>
</protein>